<name>A0ABM4TZC2_DROSZ</name>
<feature type="domain" description="DUF5641" evidence="1">
    <location>
        <begin position="182"/>
        <end position="273"/>
    </location>
</feature>
<sequence>MLRFICFATKANHLELVKDLSTVSFLLGLKRFICTRRRPRQIWSDNATNFVGARNELLELRRLFLSSDHQKATLDFCLAEAIDWCFIPPRSPHFGGLWEAAVKIAKHHFYRAVGTAVLAFEELRTLVCHISAVVNSRPLVSISENPADLDVLTPDHFLNGGPPSSFVEPDVTSLNFNRLDGWQRVAYLQQIFWSRWKEEYLTLLQQRSKWRTPKPDLVVDDLVLVKDENLPPMKWPLARVIELLFGGDGVARVAVLKTASGVTKRAVNKLCLLPLKDNVEAQASNGGSMSGHAAAAAN</sequence>
<proteinExistence type="predicted"/>
<dbReference type="InterPro" id="IPR040676">
    <property type="entry name" value="DUF5641"/>
</dbReference>
<organism evidence="2 3">
    <name type="scientific">Drosophila suzukii</name>
    <name type="common">Spotted-wing drosophila fruit fly</name>
    <dbReference type="NCBI Taxonomy" id="28584"/>
    <lineage>
        <taxon>Eukaryota</taxon>
        <taxon>Metazoa</taxon>
        <taxon>Ecdysozoa</taxon>
        <taxon>Arthropoda</taxon>
        <taxon>Hexapoda</taxon>
        <taxon>Insecta</taxon>
        <taxon>Pterygota</taxon>
        <taxon>Neoptera</taxon>
        <taxon>Endopterygota</taxon>
        <taxon>Diptera</taxon>
        <taxon>Brachycera</taxon>
        <taxon>Muscomorpha</taxon>
        <taxon>Ephydroidea</taxon>
        <taxon>Drosophilidae</taxon>
        <taxon>Drosophila</taxon>
        <taxon>Sophophora</taxon>
    </lineage>
</organism>
<keyword evidence="2" id="KW-1185">Reference proteome</keyword>
<dbReference type="Proteomes" id="UP001652628">
    <property type="component" value="Unplaced"/>
</dbReference>
<evidence type="ECO:0000313" key="3">
    <source>
        <dbReference type="RefSeq" id="XP_070855327.1"/>
    </source>
</evidence>
<dbReference type="PANTHER" id="PTHR47331:SF1">
    <property type="entry name" value="GAG-LIKE PROTEIN"/>
    <property type="match status" value="1"/>
</dbReference>
<dbReference type="RefSeq" id="XP_070855327.1">
    <property type="nucleotide sequence ID" value="XM_070999226.1"/>
</dbReference>
<dbReference type="GeneID" id="139354951"/>
<reference evidence="3 4" key="1">
    <citation type="submission" date="2025-05" db="UniProtKB">
        <authorList>
            <consortium name="RefSeq"/>
        </authorList>
    </citation>
    <scope>IDENTIFICATION</scope>
</reference>
<dbReference type="InterPro" id="IPR012337">
    <property type="entry name" value="RNaseH-like_sf"/>
</dbReference>
<protein>
    <submittedName>
        <fullName evidence="3 4">Uncharacterized protein isoform X1</fullName>
    </submittedName>
</protein>
<dbReference type="SUPFAM" id="SSF53098">
    <property type="entry name" value="Ribonuclease H-like"/>
    <property type="match status" value="1"/>
</dbReference>
<dbReference type="Pfam" id="PF18701">
    <property type="entry name" value="DUF5641"/>
    <property type="match status" value="1"/>
</dbReference>
<evidence type="ECO:0000313" key="4">
    <source>
        <dbReference type="RefSeq" id="XP_070855328.1"/>
    </source>
</evidence>
<gene>
    <name evidence="3 4" type="primary">LOC139354951</name>
</gene>
<dbReference type="InterPro" id="IPR036397">
    <property type="entry name" value="RNaseH_sf"/>
</dbReference>
<dbReference type="RefSeq" id="XP_070855328.1">
    <property type="nucleotide sequence ID" value="XM_070999227.1"/>
</dbReference>
<accession>A0ABM4TZC2</accession>
<dbReference type="Gene3D" id="3.30.420.10">
    <property type="entry name" value="Ribonuclease H-like superfamily/Ribonuclease H"/>
    <property type="match status" value="1"/>
</dbReference>
<evidence type="ECO:0000313" key="2">
    <source>
        <dbReference type="Proteomes" id="UP001652628"/>
    </source>
</evidence>
<dbReference type="PANTHER" id="PTHR47331">
    <property type="entry name" value="PHD-TYPE DOMAIN-CONTAINING PROTEIN"/>
    <property type="match status" value="1"/>
</dbReference>
<evidence type="ECO:0000259" key="1">
    <source>
        <dbReference type="Pfam" id="PF18701"/>
    </source>
</evidence>